<protein>
    <submittedName>
        <fullName evidence="2">(rape) hypothetical protein</fullName>
    </submittedName>
</protein>
<evidence type="ECO:0000256" key="1">
    <source>
        <dbReference type="SAM" id="MobiDB-lite"/>
    </source>
</evidence>
<dbReference type="EMBL" id="HG994373">
    <property type="protein sequence ID" value="CAF1724980.1"/>
    <property type="molecule type" value="Genomic_DNA"/>
</dbReference>
<feature type="compositionally biased region" description="Basic and acidic residues" evidence="1">
    <location>
        <begin position="21"/>
        <end position="37"/>
    </location>
</feature>
<proteinExistence type="predicted"/>
<sequence length="105" mass="11320">MGEGKPAGQAQAVKIQNRQNVSKDKTKVSNGKEKQMGEGKPAGQAQAVKIQNRVHQIVVAATLISVDGSIRYNPGRIAPSDLMFLRSSFFPPDDLCISHHAIVIV</sequence>
<feature type="region of interest" description="Disordered" evidence="1">
    <location>
        <begin position="1"/>
        <end position="44"/>
    </location>
</feature>
<organism evidence="2">
    <name type="scientific">Brassica napus</name>
    <name type="common">Rape</name>
    <dbReference type="NCBI Taxonomy" id="3708"/>
    <lineage>
        <taxon>Eukaryota</taxon>
        <taxon>Viridiplantae</taxon>
        <taxon>Streptophyta</taxon>
        <taxon>Embryophyta</taxon>
        <taxon>Tracheophyta</taxon>
        <taxon>Spermatophyta</taxon>
        <taxon>Magnoliopsida</taxon>
        <taxon>eudicotyledons</taxon>
        <taxon>Gunneridae</taxon>
        <taxon>Pentapetalae</taxon>
        <taxon>rosids</taxon>
        <taxon>malvids</taxon>
        <taxon>Brassicales</taxon>
        <taxon>Brassicaceae</taxon>
        <taxon>Brassiceae</taxon>
        <taxon>Brassica</taxon>
    </lineage>
</organism>
<dbReference type="AlphaFoldDB" id="A0A816IPS9"/>
<dbReference type="Proteomes" id="UP001295469">
    <property type="component" value="Chromosome C09"/>
</dbReference>
<accession>A0A816IPS9</accession>
<evidence type="ECO:0000313" key="2">
    <source>
        <dbReference type="EMBL" id="CAF1724980.1"/>
    </source>
</evidence>
<gene>
    <name evidence="2" type="ORF">DARMORV10_C09P21890.1</name>
</gene>
<name>A0A816IPS9_BRANA</name>
<reference evidence="2" key="1">
    <citation type="submission" date="2021-01" db="EMBL/GenBank/DDBJ databases">
        <authorList>
            <consortium name="Genoscope - CEA"/>
            <person name="William W."/>
        </authorList>
    </citation>
    <scope>NUCLEOTIDE SEQUENCE</scope>
</reference>